<dbReference type="Pfam" id="PF12262">
    <property type="entry name" value="Lipase_bact_N"/>
    <property type="match status" value="1"/>
</dbReference>
<evidence type="ECO:0000259" key="2">
    <source>
        <dbReference type="Pfam" id="PF12262"/>
    </source>
</evidence>
<evidence type="ECO:0000256" key="1">
    <source>
        <dbReference type="SAM" id="SignalP"/>
    </source>
</evidence>
<sequence>MKKNIFKLSALCSALLLVTACGDEQSSSGTEANTKYESYINDSLAQDTKVDFTLQGANKNVPLPTFILMNQVDGTLDIPTDGDNALSNPKAALSQMDGWSTTQPISIPFKGVGFNTGVLTSGVSIIELTDGLTGSPSLKGILTQGSDFQVVTQGNAVNIVLTKPLHEKSNYIIALTDDIKDKDGDPVGMSGSYAALKTNTQTFETGDLSSLQKVIKGVEGIFTQAGTDPTKIVYSTWFSTQSVGDTLYATKAAIAQGLASKLTGGAGLASIWKGSANPNNVDLSSAYTMSISDSSDYADMLTNDENFSTYIDPTGATQIVLSAQASAAAVTVSKGVVNLPYFLEKGDNWNSQPFESAMPSLAIIKNALDGVDASNIIQQLVEKGIDPSKLTESVEQLKLIGLNLKNAAGNALDGERIITQYSPVPKIKSLEAVPFLLFTPKTAAVGSAATPFVIYQHGITSVKENAYAFAANMAASGIAVIAIDHPLHGARSLDKDRSANADPTAYINLTYLLVARDNVRESILDIIGLRAALSVTAKTLQANPTLGATPAFSEFTKIKFTEAPRFFGHSLGGIVGVTAVAAANETLGDTQADQLFAFSSGAFANAGSQIAPLLINSKTFGPTIKVGVLKAGNVSDASDAIKEATLTQFSFAAQTVLDTIDPINTAGYIDPALPVYVSEVDGDAVVPNMVANTFAGTEPLALTLGLTATNASNTTVDGTRNWIQFSNTASHSTTVAPASDFSDIDSHTEMQTELIDFLKDNTLTGVSDSTVLK</sequence>
<gene>
    <name evidence="3" type="ORF">CIK83_05410</name>
</gene>
<evidence type="ECO:0000313" key="3">
    <source>
        <dbReference type="EMBL" id="RCS73098.1"/>
    </source>
</evidence>
<dbReference type="EMBL" id="QPGL01000001">
    <property type="protein sequence ID" value="RCS73098.1"/>
    <property type="molecule type" value="Genomic_DNA"/>
</dbReference>
<feature type="chain" id="PRO_5016817942" evidence="1">
    <location>
        <begin position="23"/>
        <end position="773"/>
    </location>
</feature>
<name>A0A368LMN1_9VIBR</name>
<feature type="signal peptide" evidence="1">
    <location>
        <begin position="1"/>
        <end position="22"/>
    </location>
</feature>
<dbReference type="Gene3D" id="3.40.50.1820">
    <property type="entry name" value="alpha/beta hydrolase"/>
    <property type="match status" value="1"/>
</dbReference>
<protein>
    <submittedName>
        <fullName evidence="3">Lipase</fullName>
    </submittedName>
</protein>
<dbReference type="NCBIfam" id="TIGR03502">
    <property type="entry name" value="lipase_Pla1_cef"/>
    <property type="match status" value="1"/>
</dbReference>
<dbReference type="Proteomes" id="UP000252479">
    <property type="component" value="Unassembled WGS sequence"/>
</dbReference>
<accession>A0A368LMN1</accession>
<dbReference type="InterPro" id="IPR025920">
    <property type="entry name" value="Lipase_bact_N"/>
</dbReference>
<reference evidence="3 4" key="1">
    <citation type="journal article" date="2017" name="Elife">
        <title>Extensive horizontal gene transfer in cheese-associated bacteria.</title>
        <authorList>
            <person name="Bonham K.S."/>
            <person name="Wolfe B.E."/>
            <person name="Dutton R.J."/>
        </authorList>
    </citation>
    <scope>NUCLEOTIDE SEQUENCE [LARGE SCALE GENOMIC DNA]</scope>
    <source>
        <strain evidence="3 4">JB196</strain>
    </source>
</reference>
<evidence type="ECO:0000313" key="4">
    <source>
        <dbReference type="Proteomes" id="UP000252479"/>
    </source>
</evidence>
<feature type="domain" description="Bacterial virulence factor lipase N-terminal" evidence="2">
    <location>
        <begin position="35"/>
        <end position="265"/>
    </location>
</feature>
<dbReference type="PROSITE" id="PS51257">
    <property type="entry name" value="PROKAR_LIPOPROTEIN"/>
    <property type="match status" value="1"/>
</dbReference>
<comment type="caution">
    <text evidence="3">The sequence shown here is derived from an EMBL/GenBank/DDBJ whole genome shotgun (WGS) entry which is preliminary data.</text>
</comment>
<dbReference type="InterPro" id="IPR029058">
    <property type="entry name" value="AB_hydrolase_fold"/>
</dbReference>
<dbReference type="GeneID" id="303188346"/>
<keyword evidence="1" id="KW-0732">Signal</keyword>
<proteinExistence type="predicted"/>
<keyword evidence="4" id="KW-1185">Reference proteome</keyword>
<dbReference type="AlphaFoldDB" id="A0A368LMN1"/>
<organism evidence="3 4">
    <name type="scientific">Vibrio casei</name>
    <dbReference type="NCBI Taxonomy" id="673372"/>
    <lineage>
        <taxon>Bacteria</taxon>
        <taxon>Pseudomonadati</taxon>
        <taxon>Pseudomonadota</taxon>
        <taxon>Gammaproteobacteria</taxon>
        <taxon>Vibrionales</taxon>
        <taxon>Vibrionaceae</taxon>
        <taxon>Vibrio</taxon>
    </lineage>
</organism>
<dbReference type="InterPro" id="IPR020009">
    <property type="entry name" value="VolA/Pla-1/cef"/>
</dbReference>
<dbReference type="RefSeq" id="WP_086963162.1">
    <property type="nucleotide sequence ID" value="NZ_FUKS01000054.1"/>
</dbReference>
<dbReference type="SUPFAM" id="SSF53474">
    <property type="entry name" value="alpha/beta-Hydrolases"/>
    <property type="match status" value="1"/>
</dbReference>